<gene>
    <name evidence="2" type="ORF">PDUR_15680</name>
</gene>
<sequence>MIHVYMDDYRRVPQGFTLARTTEECLLLLRECEVGVLSLDYDMGPEDENGGYVAKTIVLEALFPREIYLHTSSTEGRKEMFELLYPAKPGETAVHYGLIPEEKLREIASGASGS</sequence>
<accession>A0A089IW31</accession>
<dbReference type="Pfam" id="PF20274">
    <property type="entry name" value="cREC_REC"/>
    <property type="match status" value="1"/>
</dbReference>
<dbReference type="EMBL" id="CP009288">
    <property type="protein sequence ID" value="AIQ13189.1"/>
    <property type="molecule type" value="Genomic_DNA"/>
</dbReference>
<dbReference type="GO" id="GO:0051301">
    <property type="term" value="P:cell division"/>
    <property type="evidence" value="ECO:0007669"/>
    <property type="project" value="UniProtKB-KW"/>
</dbReference>
<keyword evidence="2" id="KW-0132">Cell division</keyword>
<evidence type="ECO:0000313" key="3">
    <source>
        <dbReference type="Proteomes" id="UP000029409"/>
    </source>
</evidence>
<dbReference type="RefSeq" id="WP_042206982.1">
    <property type="nucleotide sequence ID" value="NZ_CP009288.1"/>
</dbReference>
<evidence type="ECO:0000313" key="2">
    <source>
        <dbReference type="EMBL" id="AIQ13189.1"/>
    </source>
</evidence>
<dbReference type="Proteomes" id="UP000029409">
    <property type="component" value="Chromosome"/>
</dbReference>
<dbReference type="STRING" id="44251.PDUR_15680"/>
<keyword evidence="3" id="KW-1185">Reference proteome</keyword>
<reference evidence="2 3" key="1">
    <citation type="submission" date="2014-08" db="EMBL/GenBank/DDBJ databases">
        <title>Comparative genomics of the Paenibacillus odorifer group.</title>
        <authorList>
            <person name="den Bakker H.C."/>
            <person name="Tsai Y.-C."/>
            <person name="Martin N."/>
            <person name="Korlach J."/>
            <person name="Wiedmann M."/>
        </authorList>
    </citation>
    <scope>NUCLEOTIDE SEQUENCE [LARGE SCALE GENOMIC DNA]</scope>
    <source>
        <strain evidence="2 3">DSM 1735</strain>
    </source>
</reference>
<evidence type="ECO:0000259" key="1">
    <source>
        <dbReference type="Pfam" id="PF20274"/>
    </source>
</evidence>
<dbReference type="OrthoDB" id="2614698at2"/>
<dbReference type="AlphaFoldDB" id="A0A089IW31"/>
<organism evidence="2 3">
    <name type="scientific">Paenibacillus durus</name>
    <name type="common">Paenibacillus azotofixans</name>
    <dbReference type="NCBI Taxonomy" id="44251"/>
    <lineage>
        <taxon>Bacteria</taxon>
        <taxon>Bacillati</taxon>
        <taxon>Bacillota</taxon>
        <taxon>Bacilli</taxon>
        <taxon>Bacillales</taxon>
        <taxon>Paenibacillaceae</taxon>
        <taxon>Paenibacillus</taxon>
    </lineage>
</organism>
<feature type="domain" description="Cyclic-phosphate processing Receiver" evidence="1">
    <location>
        <begin position="2"/>
        <end position="85"/>
    </location>
</feature>
<proteinExistence type="predicted"/>
<dbReference type="eggNOG" id="ENOG5032TAJ">
    <property type="taxonomic scope" value="Bacteria"/>
</dbReference>
<name>A0A089IW31_PAEDU</name>
<dbReference type="InterPro" id="IPR046909">
    <property type="entry name" value="cREC_REC"/>
</dbReference>
<protein>
    <submittedName>
        <fullName evidence="2">Cell division protein FtsJ</fullName>
    </submittedName>
</protein>
<keyword evidence="2" id="KW-0131">Cell cycle</keyword>
<dbReference type="KEGG" id="pdu:PDUR_15680"/>